<evidence type="ECO:0000256" key="9">
    <source>
        <dbReference type="SAM" id="Coils"/>
    </source>
</evidence>
<evidence type="ECO:0000313" key="10">
    <source>
        <dbReference type="EMBL" id="MFC4409602.1"/>
    </source>
</evidence>
<dbReference type="Gene3D" id="3.40.50.10490">
    <property type="entry name" value="Glucose-6-phosphate isomerase like protein, domain 1"/>
    <property type="match status" value="2"/>
</dbReference>
<dbReference type="CDD" id="cd05015">
    <property type="entry name" value="SIS_PGI_1"/>
    <property type="match status" value="1"/>
</dbReference>
<comment type="function">
    <text evidence="7">Catalyzes the reversible isomerization of glucose-6-phosphate to fructose-6-phosphate.</text>
</comment>
<keyword evidence="5 7" id="KW-0413">Isomerase</keyword>
<proteinExistence type="inferred from homology"/>
<feature type="coiled-coil region" evidence="9">
    <location>
        <begin position="430"/>
        <end position="457"/>
    </location>
</feature>
<sequence>MNRKPVALHTNLLKEFVTDSQINHYQDHVSKLHTAMHERMAEGSDFLGWLDNPLEDHSEMLKAIQNVTDEIKKNADVLIVIGVGGSYLGARAVQEALAPYFGPKSEGVEVIYAGQNMSGAYLKQLLSYIKGKEIYVNVISKSGTTTEPAIAFRLIRDYMEARYGDESSERIIVTTDLKKGALRELADEKGYRSFVIADDIGGRYSVLTPVGLLPLCAAGCNISELINGAKRAAFDLQSETISDNPAYEYAVIRNILYSKGYTMELLASFEPSLKNFHEWWKQLFGESEGKGKKGIFPAAVSYSTDLHSIGQYIQDGHRFLFETILHFDQVEDDIEIPFMEDDRDGLNYLVDKTVNEINCLSKEGTAIAHVDGGVPVVKLNVHVLDEYHIGYLIYFFMKSCAMSAYLLGVNPFDQPGVEAYKNNMFALLNKPGYENQHKTLKERMDELEENKEEVASE</sequence>
<feature type="active site" description="Proton donor" evidence="7">
    <location>
        <position position="286"/>
    </location>
</feature>
<comment type="subcellular location">
    <subcellularLocation>
        <location evidence="7">Cytoplasm</location>
    </subcellularLocation>
</comment>
<comment type="pathway">
    <text evidence="7">Carbohydrate biosynthesis; gluconeogenesis.</text>
</comment>
<dbReference type="PRINTS" id="PR00662">
    <property type="entry name" value="G6PISOMERASE"/>
</dbReference>
<keyword evidence="9" id="KW-0175">Coiled coil</keyword>
<keyword evidence="3 7" id="KW-0312">Gluconeogenesis</keyword>
<dbReference type="InterPro" id="IPR046348">
    <property type="entry name" value="SIS_dom_sf"/>
</dbReference>
<dbReference type="InterPro" id="IPR035476">
    <property type="entry name" value="SIS_PGI_1"/>
</dbReference>
<dbReference type="NCBIfam" id="NF010697">
    <property type="entry name" value="PRK14097.1"/>
    <property type="match status" value="1"/>
</dbReference>
<comment type="pathway">
    <text evidence="1 7 8">Carbohydrate degradation; glycolysis; D-glyceraldehyde 3-phosphate and glycerone phosphate from D-glucose: step 2/4.</text>
</comment>
<dbReference type="Pfam" id="PF00342">
    <property type="entry name" value="PGI"/>
    <property type="match status" value="1"/>
</dbReference>
<dbReference type="EMBL" id="JBHSEC010000003">
    <property type="protein sequence ID" value="MFC4409602.1"/>
    <property type="molecule type" value="Genomic_DNA"/>
</dbReference>
<comment type="caution">
    <text evidence="7">Lacks conserved residue(s) required for the propagation of feature annotation.</text>
</comment>
<comment type="caution">
    <text evidence="10">The sequence shown here is derived from an EMBL/GenBank/DDBJ whole genome shotgun (WGS) entry which is preliminary data.</text>
</comment>
<dbReference type="InterPro" id="IPR001672">
    <property type="entry name" value="G6P_Isomerase"/>
</dbReference>
<dbReference type="CDD" id="cd05016">
    <property type="entry name" value="SIS_PGI_2"/>
    <property type="match status" value="1"/>
</dbReference>
<dbReference type="HAMAP" id="MF_00473">
    <property type="entry name" value="G6P_isomerase"/>
    <property type="match status" value="1"/>
</dbReference>
<dbReference type="EC" id="5.3.1.9" evidence="7"/>
<evidence type="ECO:0000256" key="4">
    <source>
        <dbReference type="ARBA" id="ARBA00023152"/>
    </source>
</evidence>
<evidence type="ECO:0000256" key="7">
    <source>
        <dbReference type="HAMAP-Rule" id="MF_00473"/>
    </source>
</evidence>
<dbReference type="RefSeq" id="WP_378152519.1">
    <property type="nucleotide sequence ID" value="NZ_JBHSEC010000003.1"/>
</dbReference>
<comment type="catalytic activity">
    <reaction evidence="6 7 8">
        <text>alpha-D-glucose 6-phosphate = beta-D-fructose 6-phosphate</text>
        <dbReference type="Rhea" id="RHEA:11816"/>
        <dbReference type="ChEBI" id="CHEBI:57634"/>
        <dbReference type="ChEBI" id="CHEBI:58225"/>
        <dbReference type="EC" id="5.3.1.9"/>
    </reaction>
</comment>
<accession>A0ABV8X4Q7</accession>
<dbReference type="SUPFAM" id="SSF53697">
    <property type="entry name" value="SIS domain"/>
    <property type="match status" value="1"/>
</dbReference>
<evidence type="ECO:0000256" key="8">
    <source>
        <dbReference type="RuleBase" id="RU000612"/>
    </source>
</evidence>
<dbReference type="GO" id="GO:0004347">
    <property type="term" value="F:glucose-6-phosphate isomerase activity"/>
    <property type="evidence" value="ECO:0007669"/>
    <property type="project" value="UniProtKB-EC"/>
</dbReference>
<keyword evidence="7" id="KW-0963">Cytoplasm</keyword>
<evidence type="ECO:0000256" key="5">
    <source>
        <dbReference type="ARBA" id="ARBA00023235"/>
    </source>
</evidence>
<dbReference type="PROSITE" id="PS00765">
    <property type="entry name" value="P_GLUCOSE_ISOMERASE_1"/>
    <property type="match status" value="1"/>
</dbReference>
<dbReference type="PANTHER" id="PTHR11469:SF1">
    <property type="entry name" value="GLUCOSE-6-PHOSPHATE ISOMERASE"/>
    <property type="match status" value="1"/>
</dbReference>
<dbReference type="Proteomes" id="UP001595817">
    <property type="component" value="Unassembled WGS sequence"/>
</dbReference>
<organism evidence="10 11">
    <name type="scientific">Chungangia koreensis</name>
    <dbReference type="NCBI Taxonomy" id="752657"/>
    <lineage>
        <taxon>Bacteria</taxon>
        <taxon>Bacillati</taxon>
        <taxon>Bacillota</taxon>
        <taxon>Bacilli</taxon>
        <taxon>Lactobacillales</taxon>
        <taxon>Chungangia</taxon>
    </lineage>
</organism>
<keyword evidence="4 7" id="KW-0324">Glycolysis</keyword>
<dbReference type="PROSITE" id="PS00174">
    <property type="entry name" value="P_GLUCOSE_ISOMERASE_2"/>
    <property type="match status" value="1"/>
</dbReference>
<dbReference type="PROSITE" id="PS51463">
    <property type="entry name" value="P_GLUCOSE_ISOMERASE_3"/>
    <property type="match status" value="1"/>
</dbReference>
<feature type="active site" evidence="7">
    <location>
        <position position="421"/>
    </location>
</feature>
<evidence type="ECO:0000256" key="6">
    <source>
        <dbReference type="ARBA" id="ARBA00029321"/>
    </source>
</evidence>
<evidence type="ECO:0000313" key="11">
    <source>
        <dbReference type="Proteomes" id="UP001595817"/>
    </source>
</evidence>
<name>A0ABV8X4Q7_9LACT</name>
<comment type="similarity">
    <text evidence="2 7 8">Belongs to the GPI family.</text>
</comment>
<dbReference type="InterPro" id="IPR018189">
    <property type="entry name" value="Phosphoglucose_isomerase_CS"/>
</dbReference>
<evidence type="ECO:0000256" key="1">
    <source>
        <dbReference type="ARBA" id="ARBA00004926"/>
    </source>
</evidence>
<evidence type="ECO:0000256" key="2">
    <source>
        <dbReference type="ARBA" id="ARBA00006604"/>
    </source>
</evidence>
<protein>
    <recommendedName>
        <fullName evidence="7">Glucose-6-phosphate isomerase</fullName>
        <shortName evidence="7">GPI</shortName>
        <ecNumber evidence="7">5.3.1.9</ecNumber>
    </recommendedName>
    <alternativeName>
        <fullName evidence="7">Phosphoglucose isomerase</fullName>
        <shortName evidence="7">PGI</shortName>
    </alternativeName>
    <alternativeName>
        <fullName evidence="7">Phosphohexose isomerase</fullName>
        <shortName evidence="7">PHI</shortName>
    </alternativeName>
</protein>
<keyword evidence="11" id="KW-1185">Reference proteome</keyword>
<dbReference type="PANTHER" id="PTHR11469">
    <property type="entry name" value="GLUCOSE-6-PHOSPHATE ISOMERASE"/>
    <property type="match status" value="1"/>
</dbReference>
<evidence type="ECO:0000256" key="3">
    <source>
        <dbReference type="ARBA" id="ARBA00022432"/>
    </source>
</evidence>
<reference evidence="11" key="1">
    <citation type="journal article" date="2019" name="Int. J. Syst. Evol. Microbiol.">
        <title>The Global Catalogue of Microorganisms (GCM) 10K type strain sequencing project: providing services to taxonomists for standard genome sequencing and annotation.</title>
        <authorList>
            <consortium name="The Broad Institute Genomics Platform"/>
            <consortium name="The Broad Institute Genome Sequencing Center for Infectious Disease"/>
            <person name="Wu L."/>
            <person name="Ma J."/>
        </authorList>
    </citation>
    <scope>NUCLEOTIDE SEQUENCE [LARGE SCALE GENOMIC DNA]</scope>
    <source>
        <strain evidence="11">CCUG 59778</strain>
    </source>
</reference>
<gene>
    <name evidence="7" type="primary">pgi</name>
    <name evidence="10" type="ORF">ACFOZY_04015</name>
</gene>
<dbReference type="InterPro" id="IPR035482">
    <property type="entry name" value="SIS_PGI_2"/>
</dbReference>